<keyword evidence="1" id="KW-0812">Transmembrane</keyword>
<keyword evidence="1" id="KW-0472">Membrane</keyword>
<feature type="transmembrane region" description="Helical" evidence="1">
    <location>
        <begin position="20"/>
        <end position="38"/>
    </location>
</feature>
<sequence>MFHLLDFFISYMWTKPFGMFSPWLAFTFFPFFIFFLQLQTCY</sequence>
<evidence type="ECO:0000313" key="2">
    <source>
        <dbReference type="EMBL" id="MBW83715.1"/>
    </source>
</evidence>
<proteinExistence type="predicted"/>
<name>A0A2P2IR74_RHIMU</name>
<dbReference type="AlphaFoldDB" id="A0A2P2IR74"/>
<dbReference type="EMBL" id="GGEC01003232">
    <property type="protein sequence ID" value="MBW83715.1"/>
    <property type="molecule type" value="Transcribed_RNA"/>
</dbReference>
<keyword evidence="1" id="KW-1133">Transmembrane helix</keyword>
<accession>A0A2P2IR74</accession>
<evidence type="ECO:0000256" key="1">
    <source>
        <dbReference type="SAM" id="Phobius"/>
    </source>
</evidence>
<reference evidence="2" key="1">
    <citation type="submission" date="2018-02" db="EMBL/GenBank/DDBJ databases">
        <title>Rhizophora mucronata_Transcriptome.</title>
        <authorList>
            <person name="Meera S.P."/>
            <person name="Sreeshan A."/>
            <person name="Augustine A."/>
        </authorList>
    </citation>
    <scope>NUCLEOTIDE SEQUENCE</scope>
    <source>
        <tissue evidence="2">Leaf</tissue>
    </source>
</reference>
<organism evidence="2">
    <name type="scientific">Rhizophora mucronata</name>
    <name type="common">Asiatic mangrove</name>
    <dbReference type="NCBI Taxonomy" id="61149"/>
    <lineage>
        <taxon>Eukaryota</taxon>
        <taxon>Viridiplantae</taxon>
        <taxon>Streptophyta</taxon>
        <taxon>Embryophyta</taxon>
        <taxon>Tracheophyta</taxon>
        <taxon>Spermatophyta</taxon>
        <taxon>Magnoliopsida</taxon>
        <taxon>eudicotyledons</taxon>
        <taxon>Gunneridae</taxon>
        <taxon>Pentapetalae</taxon>
        <taxon>rosids</taxon>
        <taxon>fabids</taxon>
        <taxon>Malpighiales</taxon>
        <taxon>Rhizophoraceae</taxon>
        <taxon>Rhizophora</taxon>
    </lineage>
</organism>
<protein>
    <submittedName>
        <fullName evidence="2">Uncharacterized protein</fullName>
    </submittedName>
</protein>